<comment type="similarity">
    <text evidence="2">Belongs to the wax synthase family.</text>
</comment>
<organism evidence="10 11">
    <name type="scientific">Chaetomidium leptoderma</name>
    <dbReference type="NCBI Taxonomy" id="669021"/>
    <lineage>
        <taxon>Eukaryota</taxon>
        <taxon>Fungi</taxon>
        <taxon>Dikarya</taxon>
        <taxon>Ascomycota</taxon>
        <taxon>Pezizomycotina</taxon>
        <taxon>Sordariomycetes</taxon>
        <taxon>Sordariomycetidae</taxon>
        <taxon>Sordariales</taxon>
        <taxon>Chaetomiaceae</taxon>
        <taxon>Chaetomidium</taxon>
    </lineage>
</organism>
<dbReference type="GO" id="GO:0008374">
    <property type="term" value="F:O-acyltransferase activity"/>
    <property type="evidence" value="ECO:0007669"/>
    <property type="project" value="InterPro"/>
</dbReference>
<feature type="transmembrane region" description="Helical" evidence="8">
    <location>
        <begin position="53"/>
        <end position="71"/>
    </location>
</feature>
<comment type="subcellular location">
    <subcellularLocation>
        <location evidence="1">Membrane</location>
        <topology evidence="1">Multi-pass membrane protein</topology>
    </subcellularLocation>
</comment>
<comment type="caution">
    <text evidence="10">The sequence shown here is derived from an EMBL/GenBank/DDBJ whole genome shotgun (WGS) entry which is preliminary data.</text>
</comment>
<dbReference type="GO" id="GO:0016020">
    <property type="term" value="C:membrane"/>
    <property type="evidence" value="ECO:0007669"/>
    <property type="project" value="UniProtKB-SubCell"/>
</dbReference>
<keyword evidence="11" id="KW-1185">Reference proteome</keyword>
<feature type="region of interest" description="Disordered" evidence="7">
    <location>
        <begin position="1"/>
        <end position="24"/>
    </location>
</feature>
<feature type="compositionally biased region" description="Low complexity" evidence="7">
    <location>
        <begin position="463"/>
        <end position="479"/>
    </location>
</feature>
<dbReference type="InterPro" id="IPR032805">
    <property type="entry name" value="Wax_synthase_dom"/>
</dbReference>
<evidence type="ECO:0000256" key="4">
    <source>
        <dbReference type="ARBA" id="ARBA00022692"/>
    </source>
</evidence>
<dbReference type="EMBL" id="MU856858">
    <property type="protein sequence ID" value="KAK4156936.1"/>
    <property type="molecule type" value="Genomic_DNA"/>
</dbReference>
<protein>
    <submittedName>
        <fullName evidence="10">Membrane bound O-acyl transferase family-domain-containing protein</fullName>
    </submittedName>
</protein>
<keyword evidence="3 10" id="KW-0808">Transferase</keyword>
<feature type="transmembrane region" description="Helical" evidence="8">
    <location>
        <begin position="83"/>
        <end position="101"/>
    </location>
</feature>
<feature type="domain" description="Wax synthase" evidence="9">
    <location>
        <begin position="346"/>
        <end position="423"/>
    </location>
</feature>
<feature type="transmembrane region" description="Helical" evidence="8">
    <location>
        <begin position="395"/>
        <end position="413"/>
    </location>
</feature>
<name>A0AAN7A1L3_9PEZI</name>
<dbReference type="Proteomes" id="UP001302745">
    <property type="component" value="Unassembled WGS sequence"/>
</dbReference>
<reference evidence="10" key="1">
    <citation type="journal article" date="2023" name="Mol. Phylogenet. Evol.">
        <title>Genome-scale phylogeny and comparative genomics of the fungal order Sordariales.</title>
        <authorList>
            <person name="Hensen N."/>
            <person name="Bonometti L."/>
            <person name="Westerberg I."/>
            <person name="Brannstrom I.O."/>
            <person name="Guillou S."/>
            <person name="Cros-Aarteil S."/>
            <person name="Calhoun S."/>
            <person name="Haridas S."/>
            <person name="Kuo A."/>
            <person name="Mondo S."/>
            <person name="Pangilinan J."/>
            <person name="Riley R."/>
            <person name="LaButti K."/>
            <person name="Andreopoulos B."/>
            <person name="Lipzen A."/>
            <person name="Chen C."/>
            <person name="Yan M."/>
            <person name="Daum C."/>
            <person name="Ng V."/>
            <person name="Clum A."/>
            <person name="Steindorff A."/>
            <person name="Ohm R.A."/>
            <person name="Martin F."/>
            <person name="Silar P."/>
            <person name="Natvig D.O."/>
            <person name="Lalanne C."/>
            <person name="Gautier V."/>
            <person name="Ament-Velasquez S.L."/>
            <person name="Kruys A."/>
            <person name="Hutchinson M.I."/>
            <person name="Powell A.J."/>
            <person name="Barry K."/>
            <person name="Miller A.N."/>
            <person name="Grigoriev I.V."/>
            <person name="Debuchy R."/>
            <person name="Gladieux P."/>
            <person name="Hiltunen Thoren M."/>
            <person name="Johannesson H."/>
        </authorList>
    </citation>
    <scope>NUCLEOTIDE SEQUENCE</scope>
    <source>
        <strain evidence="10">CBS 538.74</strain>
    </source>
</reference>
<dbReference type="PANTHER" id="PTHR31595">
    <property type="entry name" value="LONG-CHAIN-ALCOHOL O-FATTY-ACYLTRANSFERASE 3-RELATED"/>
    <property type="match status" value="1"/>
</dbReference>
<dbReference type="PANTHER" id="PTHR31595:SF67">
    <property type="entry name" value="WAX SYNTHASE DOMAIN-CONTAINING PROTEIN"/>
    <property type="match status" value="1"/>
</dbReference>
<dbReference type="Pfam" id="PF13813">
    <property type="entry name" value="MBOAT_2"/>
    <property type="match status" value="1"/>
</dbReference>
<feature type="transmembrane region" description="Helical" evidence="8">
    <location>
        <begin position="433"/>
        <end position="455"/>
    </location>
</feature>
<reference evidence="10" key="2">
    <citation type="submission" date="2023-05" db="EMBL/GenBank/DDBJ databases">
        <authorList>
            <consortium name="Lawrence Berkeley National Laboratory"/>
            <person name="Steindorff A."/>
            <person name="Hensen N."/>
            <person name="Bonometti L."/>
            <person name="Westerberg I."/>
            <person name="Brannstrom I.O."/>
            <person name="Guillou S."/>
            <person name="Cros-Aarteil S."/>
            <person name="Calhoun S."/>
            <person name="Haridas S."/>
            <person name="Kuo A."/>
            <person name="Mondo S."/>
            <person name="Pangilinan J."/>
            <person name="Riley R."/>
            <person name="Labutti K."/>
            <person name="Andreopoulos B."/>
            <person name="Lipzen A."/>
            <person name="Chen C."/>
            <person name="Yanf M."/>
            <person name="Daum C."/>
            <person name="Ng V."/>
            <person name="Clum A."/>
            <person name="Ohm R."/>
            <person name="Martin F."/>
            <person name="Silar P."/>
            <person name="Natvig D."/>
            <person name="Lalanne C."/>
            <person name="Gautier V."/>
            <person name="Ament-Velasquez S.L."/>
            <person name="Kruys A."/>
            <person name="Hutchinson M.I."/>
            <person name="Powell A.J."/>
            <person name="Barry K."/>
            <person name="Miller A.N."/>
            <person name="Grigoriev I.V."/>
            <person name="Debuchy R."/>
            <person name="Gladieux P."/>
            <person name="Thoren M.H."/>
            <person name="Johannesson H."/>
        </authorList>
    </citation>
    <scope>NUCLEOTIDE SEQUENCE</scope>
    <source>
        <strain evidence="10">CBS 538.74</strain>
    </source>
</reference>
<keyword evidence="6 8" id="KW-0472">Membrane</keyword>
<evidence type="ECO:0000259" key="9">
    <source>
        <dbReference type="Pfam" id="PF13813"/>
    </source>
</evidence>
<proteinExistence type="inferred from homology"/>
<evidence type="ECO:0000256" key="1">
    <source>
        <dbReference type="ARBA" id="ARBA00004141"/>
    </source>
</evidence>
<dbReference type="GO" id="GO:0006629">
    <property type="term" value="P:lipid metabolic process"/>
    <property type="evidence" value="ECO:0007669"/>
    <property type="project" value="InterPro"/>
</dbReference>
<dbReference type="InterPro" id="IPR044851">
    <property type="entry name" value="Wax_synthase"/>
</dbReference>
<evidence type="ECO:0000256" key="7">
    <source>
        <dbReference type="SAM" id="MobiDB-lite"/>
    </source>
</evidence>
<feature type="region of interest" description="Disordered" evidence="7">
    <location>
        <begin position="463"/>
        <end position="495"/>
    </location>
</feature>
<dbReference type="AlphaFoldDB" id="A0AAN7A1L3"/>
<sequence>MAAVHPPGPDPGSGPGPGPGSGQTTFNLGVYHQQQYRAAFGAALAAGEVKPLVIPWSLVGSFFLPLLYLSIPHTNRPWLYRMRWPVAAAVVYLNVGLMQTTSATNEAVAYATGLLAVWGTIWALRLLIFTRPQWEAARVERRLRRKEQEKPVAAMVAPDESVAAVLPAHEYVWRPFPATAPFLSRLGWTADLLTSLRGAGWNFSIPAIPHPPLPSKHLDGEPVRLDLIPLVSRTGTARSQTYASFFRSRLLHFTLSYLTIDFLTTTIRQDPYFVLGPAYTAHFHPLPTLYTTLPFPQLTIPLLRNVAALSGVIAGLHLYSSVLQLAIVFPLRGLLGAGADLWQNPTLFGGFAASVLDRGLAGFWGGWWHQTFRAGFVAPARWLLPRPHHHKRLRAMMEVVLAFFLSGVLHAAGGYTSITSFSSGGRTWTRSPITFFLLQAVGVILQTTLSSLLPWQRRSFKTTTSKTTTTTTTTPTTTNPTPPPKQHKKGIPPPPPRWLRQTTNLLFVLVWLQLTGWGLIDDMSRSAVWLFEPVPVSPFRLLGLGVPGGDAWWRWDGEGYGVRWWGGGQQRWWEAGVRL</sequence>
<gene>
    <name evidence="10" type="ORF">C8A00DRAFT_30140</name>
</gene>
<evidence type="ECO:0000256" key="8">
    <source>
        <dbReference type="SAM" id="Phobius"/>
    </source>
</evidence>
<evidence type="ECO:0000256" key="3">
    <source>
        <dbReference type="ARBA" id="ARBA00022679"/>
    </source>
</evidence>
<feature type="transmembrane region" description="Helical" evidence="8">
    <location>
        <begin position="107"/>
        <end position="128"/>
    </location>
</feature>
<feature type="compositionally biased region" description="Pro residues" evidence="7">
    <location>
        <begin position="1"/>
        <end position="18"/>
    </location>
</feature>
<evidence type="ECO:0000256" key="6">
    <source>
        <dbReference type="ARBA" id="ARBA00023136"/>
    </source>
</evidence>
<keyword evidence="5 8" id="KW-1133">Transmembrane helix</keyword>
<keyword evidence="4 8" id="KW-0812">Transmembrane</keyword>
<accession>A0AAN7A1L3</accession>
<evidence type="ECO:0000256" key="5">
    <source>
        <dbReference type="ARBA" id="ARBA00022989"/>
    </source>
</evidence>
<evidence type="ECO:0000313" key="11">
    <source>
        <dbReference type="Proteomes" id="UP001302745"/>
    </source>
</evidence>
<evidence type="ECO:0000256" key="2">
    <source>
        <dbReference type="ARBA" id="ARBA00007282"/>
    </source>
</evidence>
<evidence type="ECO:0000313" key="10">
    <source>
        <dbReference type="EMBL" id="KAK4156936.1"/>
    </source>
</evidence>